<dbReference type="PANTHER" id="PTHR33087:SF31">
    <property type="entry name" value="OS06G0482850 PROTEIN"/>
    <property type="match status" value="1"/>
</dbReference>
<accession>Q0IP41</accession>
<reference evidence="3" key="2">
    <citation type="journal article" date="2008" name="Nucleic Acids Res.">
        <title>The rice annotation project database (RAP-DB): 2008 update.</title>
        <authorList>
            <consortium name="The rice annotation project (RAP)"/>
        </authorList>
    </citation>
    <scope>GENOME REANNOTATION</scope>
    <source>
        <strain evidence="3">cv. Nipponbare</strain>
    </source>
</reference>
<name>Q0IP41_ORYSJ</name>
<feature type="compositionally biased region" description="Polar residues" evidence="1">
    <location>
        <begin position="52"/>
        <end position="64"/>
    </location>
</feature>
<dbReference type="InterPro" id="IPR053253">
    <property type="entry name" value="Sex_diff_modulator"/>
</dbReference>
<dbReference type="AlphaFoldDB" id="Q0IP41"/>
<dbReference type="KEGG" id="dosa:Os12g0255600"/>
<evidence type="ECO:0000313" key="3">
    <source>
        <dbReference type="Proteomes" id="UP000000763"/>
    </source>
</evidence>
<gene>
    <name evidence="2" type="ordered locus">Os12g0255600</name>
</gene>
<feature type="region of interest" description="Disordered" evidence="1">
    <location>
        <begin position="39"/>
        <end position="73"/>
    </location>
</feature>
<organism evidence="2 3">
    <name type="scientific">Oryza sativa subsp. japonica</name>
    <name type="common">Rice</name>
    <dbReference type="NCBI Taxonomy" id="39947"/>
    <lineage>
        <taxon>Eukaryota</taxon>
        <taxon>Viridiplantae</taxon>
        <taxon>Streptophyta</taxon>
        <taxon>Embryophyta</taxon>
        <taxon>Tracheophyta</taxon>
        <taxon>Spermatophyta</taxon>
        <taxon>Magnoliopsida</taxon>
        <taxon>Liliopsida</taxon>
        <taxon>Poales</taxon>
        <taxon>Poaceae</taxon>
        <taxon>BOP clade</taxon>
        <taxon>Oryzoideae</taxon>
        <taxon>Oryzeae</taxon>
        <taxon>Oryzinae</taxon>
        <taxon>Oryza</taxon>
        <taxon>Oryza sativa</taxon>
    </lineage>
</organism>
<dbReference type="EMBL" id="AP008218">
    <property type="protein sequence ID" value="BAF29524.2"/>
    <property type="molecule type" value="Genomic_DNA"/>
</dbReference>
<sequence length="1168" mass="130269">MAPSPSLSPDTHPRHRRFRSSPEHLVGVFQASLASPTLETFPIPVPRHNPPLSAQTPSPKSPFSTHPDPPETIQISGIDSSTAASICLSPRLDSRFVTLRPQDPSKSSTLQDLPATAPLGALRLYSEVLAAPAPIPLAASSKSQQELSPPKIRSLAGRLNFPAAQPCSSVTERLNPVNLTDPDVGSQGAAPKDLRILKSGRKVQMPAQILSAVQHPRGSLDVSGSEWQEVKANRWRRSPAHSPDSTNQFQLQLSRARFLKHMEDHRVIECREPLRCWFCMGIGHCASSCLKRKSFKSTATSQPLPQTSVESFPPLAPIRFPPKLLPRSALSSPSSMDDLSARPSQEPVVISATGEIERLRQKFSARSIVAWQVGHQGSNVDPNVFADDVHSAFRIRRSDIQITKFHPEDFFITCSSQNDRDAILRQPRLATKSGRVYLFCPWEEGLHGVPARFRYRARVCIEGIPMHARTEETAAKIIGRKCSINYVEEYSRRQNYNRTFDIWIWTDAPKFIPRSSTFSITNADEEGLPTDISLLDLEPHHNPPPDEPKEGWTYDILVHIDTLEDLHSKVARAYDWQYGAETDEGSLIPKEVQMMKTKTESSAPRGSVGAVPFGAVSVDGRKVVAVSVEEINKFTTKTRADASMFERPPLAAAAPTVLARQGQVAVLELLEKHLDPMLHEATIQHSLYSPDTSSPRIASPVFIPSSTQLGSGAADGVLGAAKNLQEFAASLSTPIQPAILPTPDVSSRRPCRNKVTLHSPQRHSERLARKRRFGTKIEHFAQEILAKNFGFLNDQTRFDENIEKLYVQHFKKPISPASMKIITTLVEKGGCEGIHLKTAKKKAAVNLVHILHRNHKEALFLKVHITKAFDTVGWPYLLEVLQRKVDFLPLIEKIGSRLPGWKGRYFTSEGRRILVQSVLSAMPTFHLSALQAPKWVIKRIDRFHRSFLWKGEDPSKTNPGSSLVNWSTVCKPKFLGGLGILELEKFPRALRLRWLWFKWKEENKPWIGMDIPCDNCDMRLFQAATTISLGNGEKTAFWQDKWLQSSCPKDIAPMCFNLAKRKQRSVKTELTNNSWLLSFRNITSIEEINEVVQLGENSHGSKPPAPQPPAPPLALQLDLQFVWRSPLKTPTIFSMGVLSSGKFGARYVNGKISKEPNLQMTLQLGGST</sequence>
<evidence type="ECO:0000256" key="1">
    <source>
        <dbReference type="SAM" id="MobiDB-lite"/>
    </source>
</evidence>
<dbReference type="PANTHER" id="PTHR33087">
    <property type="entry name" value="OS07G0539200 PROTEIN"/>
    <property type="match status" value="1"/>
</dbReference>
<feature type="region of interest" description="Disordered" evidence="1">
    <location>
        <begin position="1"/>
        <end position="23"/>
    </location>
</feature>
<dbReference type="Proteomes" id="UP000000763">
    <property type="component" value="Chromosome 12"/>
</dbReference>
<reference evidence="2 3" key="1">
    <citation type="journal article" date="2005" name="Nature">
        <title>The map-based sequence of the rice genome.</title>
        <authorList>
            <consortium name="International rice genome sequencing project (IRGSP)"/>
            <person name="Matsumoto T."/>
            <person name="Wu J."/>
            <person name="Kanamori H."/>
            <person name="Katayose Y."/>
            <person name="Fujisawa M."/>
            <person name="Namiki N."/>
            <person name="Mizuno H."/>
            <person name="Yamamoto K."/>
            <person name="Antonio B.A."/>
            <person name="Baba T."/>
            <person name="Sakata K."/>
            <person name="Nagamura Y."/>
            <person name="Aoki H."/>
            <person name="Arikawa K."/>
            <person name="Arita K."/>
            <person name="Bito T."/>
            <person name="Chiden Y."/>
            <person name="Fujitsuka N."/>
            <person name="Fukunaka R."/>
            <person name="Hamada M."/>
            <person name="Harada C."/>
            <person name="Hayashi A."/>
            <person name="Hijishita S."/>
            <person name="Honda M."/>
            <person name="Hosokawa S."/>
            <person name="Ichikawa Y."/>
            <person name="Idonuma A."/>
            <person name="Iijima M."/>
            <person name="Ikeda M."/>
            <person name="Ikeno M."/>
            <person name="Ito K."/>
            <person name="Ito S."/>
            <person name="Ito T."/>
            <person name="Ito Y."/>
            <person name="Ito Y."/>
            <person name="Iwabuchi A."/>
            <person name="Kamiya K."/>
            <person name="Karasawa W."/>
            <person name="Kurita K."/>
            <person name="Katagiri S."/>
            <person name="Kikuta A."/>
            <person name="Kobayashi H."/>
            <person name="Kobayashi N."/>
            <person name="Machita K."/>
            <person name="Maehara T."/>
            <person name="Masukawa M."/>
            <person name="Mizubayashi T."/>
            <person name="Mukai Y."/>
            <person name="Nagasaki H."/>
            <person name="Nagata Y."/>
            <person name="Naito S."/>
            <person name="Nakashima M."/>
            <person name="Nakama Y."/>
            <person name="Nakamichi Y."/>
            <person name="Nakamura M."/>
            <person name="Meguro A."/>
            <person name="Negishi M."/>
            <person name="Ohta I."/>
            <person name="Ohta T."/>
            <person name="Okamoto M."/>
            <person name="Ono N."/>
            <person name="Saji S."/>
            <person name="Sakaguchi M."/>
            <person name="Sakai K."/>
            <person name="Shibata M."/>
            <person name="Shimokawa T."/>
            <person name="Song J."/>
            <person name="Takazaki Y."/>
            <person name="Terasawa K."/>
            <person name="Tsugane M."/>
            <person name="Tsuji K."/>
            <person name="Ueda S."/>
            <person name="Waki K."/>
            <person name="Yamagata H."/>
            <person name="Yamamoto M."/>
            <person name="Yamamoto S."/>
            <person name="Yamane H."/>
            <person name="Yoshiki S."/>
            <person name="Yoshihara R."/>
            <person name="Yukawa K."/>
            <person name="Zhong H."/>
            <person name="Yano M."/>
            <person name="Yuan Q."/>
            <person name="Ouyang S."/>
            <person name="Liu J."/>
            <person name="Jones K.M."/>
            <person name="Gansberger K."/>
            <person name="Moffat K."/>
            <person name="Hill J."/>
            <person name="Bera J."/>
            <person name="Fadrosh D."/>
            <person name="Jin S."/>
            <person name="Johri S."/>
            <person name="Kim M."/>
            <person name="Overton L."/>
            <person name="Reardon M."/>
            <person name="Tsitrin T."/>
            <person name="Vuong H."/>
            <person name="Weaver B."/>
            <person name="Ciecko A."/>
            <person name="Tallon L."/>
            <person name="Jackson J."/>
            <person name="Pai G."/>
            <person name="Aken S.V."/>
            <person name="Utterback T."/>
            <person name="Reidmuller S."/>
            <person name="Feldblyum T."/>
            <person name="Hsiao J."/>
            <person name="Zismann V."/>
            <person name="Iobst S."/>
            <person name="de Vazeille A.R."/>
            <person name="Buell C.R."/>
            <person name="Ying K."/>
            <person name="Li Y."/>
            <person name="Lu T."/>
            <person name="Huang Y."/>
            <person name="Zhao Q."/>
            <person name="Feng Q."/>
            <person name="Zhang L."/>
            <person name="Zhu J."/>
            <person name="Weng Q."/>
            <person name="Mu J."/>
            <person name="Lu Y."/>
            <person name="Fan D."/>
            <person name="Liu Y."/>
            <person name="Guan J."/>
            <person name="Zhang Y."/>
            <person name="Yu S."/>
            <person name="Liu X."/>
            <person name="Zhang Y."/>
            <person name="Hong G."/>
            <person name="Han B."/>
            <person name="Choisne N."/>
            <person name="Demange N."/>
            <person name="Orjeda G."/>
            <person name="Samain S."/>
            <person name="Cattolico L."/>
            <person name="Pelletier E."/>
            <person name="Couloux A."/>
            <person name="Segurens B."/>
            <person name="Wincker P."/>
            <person name="D'Hont A."/>
            <person name="Scarpelli C."/>
            <person name="Weissenbach J."/>
            <person name="Salanoubat M."/>
            <person name="Quetier F."/>
            <person name="Yu Y."/>
            <person name="Kim H.R."/>
            <person name="Rambo T."/>
            <person name="Currie J."/>
            <person name="Collura K."/>
            <person name="Luo M."/>
            <person name="Yang T."/>
            <person name="Ammiraju J.S.S."/>
            <person name="Engler F."/>
            <person name="Soderlund C."/>
            <person name="Wing R.A."/>
            <person name="Palmer L.E."/>
            <person name="de la Bastide M."/>
            <person name="Spiegel L."/>
            <person name="Nascimento L."/>
            <person name="Zutavern T."/>
            <person name="O'Shaughnessy A."/>
            <person name="Dike S."/>
            <person name="Dedhia N."/>
            <person name="Preston R."/>
            <person name="Balija V."/>
            <person name="McCombie W.R."/>
            <person name="Chow T."/>
            <person name="Chen H."/>
            <person name="Chung M."/>
            <person name="Chen C."/>
            <person name="Shaw J."/>
            <person name="Wu H."/>
            <person name="Hsiao K."/>
            <person name="Chao Y."/>
            <person name="Chu M."/>
            <person name="Cheng C."/>
            <person name="Hour A."/>
            <person name="Lee P."/>
            <person name="Lin S."/>
            <person name="Lin Y."/>
            <person name="Liou J."/>
            <person name="Liu S."/>
            <person name="Hsing Y."/>
            <person name="Raghuvanshi S."/>
            <person name="Mohanty A."/>
            <person name="Bharti A.K."/>
            <person name="Gaur A."/>
            <person name="Gupta V."/>
            <person name="Kumar D."/>
            <person name="Ravi V."/>
            <person name="Vij S."/>
            <person name="Kapur A."/>
            <person name="Khurana P."/>
            <person name="Khurana P."/>
            <person name="Khurana J.P."/>
            <person name="Tyagi A.K."/>
            <person name="Gaikwad K."/>
            <person name="Singh A."/>
            <person name="Dalal V."/>
            <person name="Srivastava S."/>
            <person name="Dixit A."/>
            <person name="Pal A.K."/>
            <person name="Ghazi I.A."/>
            <person name="Yadav M."/>
            <person name="Pandit A."/>
            <person name="Bhargava A."/>
            <person name="Sureshbabu K."/>
            <person name="Batra K."/>
            <person name="Sharma T.R."/>
            <person name="Mohapatra T."/>
            <person name="Singh N.K."/>
            <person name="Messing J."/>
            <person name="Nelson A.B."/>
            <person name="Fuks G."/>
            <person name="Kavchok S."/>
            <person name="Keizer G."/>
            <person name="Linton E."/>
            <person name="Llaca V."/>
            <person name="Song R."/>
            <person name="Tanyolac B."/>
            <person name="Young S."/>
            <person name="Ho-Il K."/>
            <person name="Hahn J.H."/>
            <person name="Sangsakoo G."/>
            <person name="Vanavichit A."/>
            <person name="de Mattos Luiz.A.T."/>
            <person name="Zimmer P.D."/>
            <person name="Malone G."/>
            <person name="Dellagostin O."/>
            <person name="de Oliveira A.C."/>
            <person name="Bevan M."/>
            <person name="Bancroft I."/>
            <person name="Minx P."/>
            <person name="Cordum H."/>
            <person name="Wilson R."/>
            <person name="Cheng Z."/>
            <person name="Jin W."/>
            <person name="Jiang J."/>
            <person name="Leong S.A."/>
            <person name="Iwama H."/>
            <person name="Gojobori T."/>
            <person name="Itoh T."/>
            <person name="Niimura Y."/>
            <person name="Fujii Y."/>
            <person name="Habara T."/>
            <person name="Sakai H."/>
            <person name="Sato Y."/>
            <person name="Wilson G."/>
            <person name="Kumar K."/>
            <person name="McCouch S."/>
            <person name="Juretic N."/>
            <person name="Hoen D."/>
            <person name="Wright S."/>
            <person name="Bruskiewich R."/>
            <person name="Bureau T."/>
            <person name="Miyao A."/>
            <person name="Hirochika H."/>
            <person name="Nishikawa T."/>
            <person name="Kadowaki K."/>
            <person name="Sugiura M."/>
            <person name="Burr B."/>
            <person name="Sasaki T."/>
        </authorList>
    </citation>
    <scope>NUCLEOTIDE SEQUENCE [LARGE SCALE GENOMIC DNA]</scope>
    <source>
        <strain evidence="3">cv. Nipponbare</strain>
    </source>
</reference>
<proteinExistence type="predicted"/>
<protein>
    <submittedName>
        <fullName evidence="2">Os12g0255600 protein</fullName>
    </submittedName>
</protein>
<evidence type="ECO:0000313" key="2">
    <source>
        <dbReference type="EMBL" id="BAF29524.2"/>
    </source>
</evidence>